<feature type="compositionally biased region" description="Basic and acidic residues" evidence="5">
    <location>
        <begin position="1"/>
        <end position="10"/>
    </location>
</feature>
<dbReference type="Proteomes" id="UP000075260">
    <property type="component" value="Unassembled WGS sequence"/>
</dbReference>
<dbReference type="InterPro" id="IPR013249">
    <property type="entry name" value="RNA_pol_sigma70_r4_t2"/>
</dbReference>
<accession>A0A150QGS3</accession>
<dbReference type="InterPro" id="IPR036388">
    <property type="entry name" value="WH-like_DNA-bd_sf"/>
</dbReference>
<organism evidence="8 9">
    <name type="scientific">Sorangium cellulosum</name>
    <name type="common">Polyangium cellulosum</name>
    <dbReference type="NCBI Taxonomy" id="56"/>
    <lineage>
        <taxon>Bacteria</taxon>
        <taxon>Pseudomonadati</taxon>
        <taxon>Myxococcota</taxon>
        <taxon>Polyangia</taxon>
        <taxon>Polyangiales</taxon>
        <taxon>Polyangiaceae</taxon>
        <taxon>Sorangium</taxon>
    </lineage>
</organism>
<evidence type="ECO:0000256" key="1">
    <source>
        <dbReference type="ARBA" id="ARBA00010641"/>
    </source>
</evidence>
<dbReference type="InterPro" id="IPR039425">
    <property type="entry name" value="RNA_pol_sigma-70-like"/>
</dbReference>
<evidence type="ECO:0000259" key="6">
    <source>
        <dbReference type="Pfam" id="PF04542"/>
    </source>
</evidence>
<dbReference type="Pfam" id="PF04542">
    <property type="entry name" value="Sigma70_r2"/>
    <property type="match status" value="1"/>
</dbReference>
<dbReference type="Gene3D" id="1.10.10.10">
    <property type="entry name" value="Winged helix-like DNA-binding domain superfamily/Winged helix DNA-binding domain"/>
    <property type="match status" value="1"/>
</dbReference>
<evidence type="ECO:0000313" key="8">
    <source>
        <dbReference type="EMBL" id="KYF67140.1"/>
    </source>
</evidence>
<dbReference type="PANTHER" id="PTHR43133">
    <property type="entry name" value="RNA POLYMERASE ECF-TYPE SIGMA FACTO"/>
    <property type="match status" value="1"/>
</dbReference>
<dbReference type="SUPFAM" id="SSF88659">
    <property type="entry name" value="Sigma3 and sigma4 domains of RNA polymerase sigma factors"/>
    <property type="match status" value="1"/>
</dbReference>
<keyword evidence="2" id="KW-0805">Transcription regulation</keyword>
<dbReference type="GO" id="GO:0016987">
    <property type="term" value="F:sigma factor activity"/>
    <property type="evidence" value="ECO:0007669"/>
    <property type="project" value="UniProtKB-KW"/>
</dbReference>
<feature type="domain" description="RNA polymerase sigma-70 region 2" evidence="6">
    <location>
        <begin position="55"/>
        <end position="127"/>
    </location>
</feature>
<evidence type="ECO:0000313" key="9">
    <source>
        <dbReference type="Proteomes" id="UP000075260"/>
    </source>
</evidence>
<feature type="domain" description="RNA polymerase sigma factor 70 region 4 type 2" evidence="7">
    <location>
        <begin position="156"/>
        <end position="203"/>
    </location>
</feature>
<dbReference type="OrthoDB" id="5512772at2"/>
<name>A0A150QGS3_SORCE</name>
<gene>
    <name evidence="8" type="ORF">BE15_43485</name>
</gene>
<evidence type="ECO:0000259" key="7">
    <source>
        <dbReference type="Pfam" id="PF08281"/>
    </source>
</evidence>
<dbReference type="GO" id="GO:0006352">
    <property type="term" value="P:DNA-templated transcription initiation"/>
    <property type="evidence" value="ECO:0007669"/>
    <property type="project" value="InterPro"/>
</dbReference>
<evidence type="ECO:0008006" key="10">
    <source>
        <dbReference type="Google" id="ProtNLM"/>
    </source>
</evidence>
<evidence type="ECO:0000256" key="3">
    <source>
        <dbReference type="ARBA" id="ARBA00023082"/>
    </source>
</evidence>
<dbReference type="SUPFAM" id="SSF88946">
    <property type="entry name" value="Sigma2 domain of RNA polymerase sigma factors"/>
    <property type="match status" value="1"/>
</dbReference>
<dbReference type="InterPro" id="IPR007627">
    <property type="entry name" value="RNA_pol_sigma70_r2"/>
</dbReference>
<dbReference type="PANTHER" id="PTHR43133:SF46">
    <property type="entry name" value="RNA POLYMERASE SIGMA-70 FACTOR ECF SUBFAMILY"/>
    <property type="match status" value="1"/>
</dbReference>
<sequence length="220" mass="24566">MGTVRSRPEQGQEIDPPSCRRVRSGAPRPLGQWPSRRGSPAAHPAVYLDITAILDHTPFVRRTLRARGALPADLDDLTQDTLLGAWRSLRAGRFRPSPALPPADALRRWLAGIASRQASHYRDKAHRRHELPAVDPDRLSAFAAPSPEARLVARGLLRAFHRLRPELREILSLAATGLSSLEIAASLSLPRPTVATRLRLARRLFARALTRSRRWPRCPR</sequence>
<evidence type="ECO:0000256" key="4">
    <source>
        <dbReference type="ARBA" id="ARBA00023163"/>
    </source>
</evidence>
<dbReference type="AlphaFoldDB" id="A0A150QGS3"/>
<dbReference type="Pfam" id="PF08281">
    <property type="entry name" value="Sigma70_r4_2"/>
    <property type="match status" value="1"/>
</dbReference>
<evidence type="ECO:0000256" key="2">
    <source>
        <dbReference type="ARBA" id="ARBA00023015"/>
    </source>
</evidence>
<dbReference type="EMBL" id="JEMA01000681">
    <property type="protein sequence ID" value="KYF67140.1"/>
    <property type="molecule type" value="Genomic_DNA"/>
</dbReference>
<keyword evidence="4" id="KW-0804">Transcription</keyword>
<comment type="caution">
    <text evidence="8">The sequence shown here is derived from an EMBL/GenBank/DDBJ whole genome shotgun (WGS) entry which is preliminary data.</text>
</comment>
<dbReference type="InterPro" id="IPR013325">
    <property type="entry name" value="RNA_pol_sigma_r2"/>
</dbReference>
<reference evidence="8 9" key="1">
    <citation type="submission" date="2014-02" db="EMBL/GenBank/DDBJ databases">
        <title>The small core and large imbalanced accessory genome model reveals a collaborative survival strategy of Sorangium cellulosum strains in nature.</title>
        <authorList>
            <person name="Han K."/>
            <person name="Peng R."/>
            <person name="Blom J."/>
            <person name="Li Y.-Z."/>
        </authorList>
    </citation>
    <scope>NUCLEOTIDE SEQUENCE [LARGE SCALE GENOMIC DNA]</scope>
    <source>
        <strain evidence="8 9">So0008-312</strain>
    </source>
</reference>
<dbReference type="InterPro" id="IPR013324">
    <property type="entry name" value="RNA_pol_sigma_r3/r4-like"/>
</dbReference>
<evidence type="ECO:0000256" key="5">
    <source>
        <dbReference type="SAM" id="MobiDB-lite"/>
    </source>
</evidence>
<comment type="similarity">
    <text evidence="1">Belongs to the sigma-70 factor family. ECF subfamily.</text>
</comment>
<dbReference type="Gene3D" id="1.10.1740.10">
    <property type="match status" value="1"/>
</dbReference>
<keyword evidence="3" id="KW-0731">Sigma factor</keyword>
<feature type="region of interest" description="Disordered" evidence="5">
    <location>
        <begin position="1"/>
        <end position="41"/>
    </location>
</feature>
<dbReference type="GO" id="GO:0003677">
    <property type="term" value="F:DNA binding"/>
    <property type="evidence" value="ECO:0007669"/>
    <property type="project" value="InterPro"/>
</dbReference>
<proteinExistence type="inferred from homology"/>
<protein>
    <recommendedName>
        <fullName evidence="10">RNA polymerase sigma-70 region 2 domain-containing protein</fullName>
    </recommendedName>
</protein>